<protein>
    <submittedName>
        <fullName evidence="1">Uncharacterized protein</fullName>
    </submittedName>
</protein>
<reference evidence="1" key="1">
    <citation type="submission" date="2022-01" db="EMBL/GenBank/DDBJ databases">
        <authorList>
            <person name="King R."/>
        </authorList>
    </citation>
    <scope>NUCLEOTIDE SEQUENCE</scope>
</reference>
<accession>A0A9P0MQY7</accession>
<keyword evidence="2" id="KW-1185">Reference proteome</keyword>
<organism evidence="1 2">
    <name type="scientific">Nezara viridula</name>
    <name type="common">Southern green stink bug</name>
    <name type="synonym">Cimex viridulus</name>
    <dbReference type="NCBI Taxonomy" id="85310"/>
    <lineage>
        <taxon>Eukaryota</taxon>
        <taxon>Metazoa</taxon>
        <taxon>Ecdysozoa</taxon>
        <taxon>Arthropoda</taxon>
        <taxon>Hexapoda</taxon>
        <taxon>Insecta</taxon>
        <taxon>Pterygota</taxon>
        <taxon>Neoptera</taxon>
        <taxon>Paraneoptera</taxon>
        <taxon>Hemiptera</taxon>
        <taxon>Heteroptera</taxon>
        <taxon>Panheteroptera</taxon>
        <taxon>Pentatomomorpha</taxon>
        <taxon>Pentatomoidea</taxon>
        <taxon>Pentatomidae</taxon>
        <taxon>Pentatominae</taxon>
        <taxon>Nezara</taxon>
    </lineage>
</organism>
<sequence>MTLTFFLEAPLLHGHDHLERRIVTQQMFDGLLVMRPHSFQFCTNRNK</sequence>
<name>A0A9P0MQY7_NEZVI</name>
<proteinExistence type="predicted"/>
<dbReference type="AlphaFoldDB" id="A0A9P0MQY7"/>
<gene>
    <name evidence="1" type="ORF">NEZAVI_LOCUS9190</name>
</gene>
<evidence type="ECO:0000313" key="2">
    <source>
        <dbReference type="Proteomes" id="UP001152798"/>
    </source>
</evidence>
<dbReference type="Proteomes" id="UP001152798">
    <property type="component" value="Chromosome 4"/>
</dbReference>
<evidence type="ECO:0000313" key="1">
    <source>
        <dbReference type="EMBL" id="CAH1399821.1"/>
    </source>
</evidence>
<dbReference type="EMBL" id="OV725080">
    <property type="protein sequence ID" value="CAH1399821.1"/>
    <property type="molecule type" value="Genomic_DNA"/>
</dbReference>